<dbReference type="InterPro" id="IPR006638">
    <property type="entry name" value="Elp3/MiaA/NifB-like_rSAM"/>
</dbReference>
<comment type="cofactor">
    <cofactor evidence="1">
        <name>[4Fe-4S] cluster</name>
        <dbReference type="ChEBI" id="CHEBI:49883"/>
    </cofactor>
</comment>
<evidence type="ECO:0000259" key="6">
    <source>
        <dbReference type="PROSITE" id="PS51918"/>
    </source>
</evidence>
<dbReference type="Gene3D" id="3.80.30.20">
    <property type="entry name" value="tm_1862 like domain"/>
    <property type="match status" value="1"/>
</dbReference>
<evidence type="ECO:0000256" key="3">
    <source>
        <dbReference type="ARBA" id="ARBA00022723"/>
    </source>
</evidence>
<dbReference type="SFLD" id="SFLDS00029">
    <property type="entry name" value="Radical_SAM"/>
    <property type="match status" value="1"/>
</dbReference>
<dbReference type="InterPro" id="IPR007197">
    <property type="entry name" value="rSAM"/>
</dbReference>
<keyword evidence="8" id="KW-1185">Reference proteome</keyword>
<dbReference type="PANTHER" id="PTHR43409">
    <property type="entry name" value="ANAEROBIC MAGNESIUM-PROTOPORPHYRIN IX MONOMETHYL ESTER CYCLASE-RELATED"/>
    <property type="match status" value="1"/>
</dbReference>
<reference evidence="7 8" key="1">
    <citation type="submission" date="2020-07" db="EMBL/GenBank/DDBJ databases">
        <title>Genomic Encyclopedia of Type Strains, Phase IV (KMG-IV): sequencing the most valuable type-strain genomes for metagenomic binning, comparative biology and taxonomic classification.</title>
        <authorList>
            <person name="Goeker M."/>
        </authorList>
    </citation>
    <scope>NUCLEOTIDE SEQUENCE [LARGE SCALE GENOMIC DNA]</scope>
    <source>
        <strain evidence="7 8">DSM 17721</strain>
    </source>
</reference>
<dbReference type="SFLD" id="SFLDG01095">
    <property type="entry name" value="Uncharacterised_Radical_SAM_Su"/>
    <property type="match status" value="1"/>
</dbReference>
<gene>
    <name evidence="7" type="ORF">HNR65_003436</name>
</gene>
<keyword evidence="4" id="KW-0408">Iron</keyword>
<dbReference type="InterPro" id="IPR023404">
    <property type="entry name" value="rSAM_horseshoe"/>
</dbReference>
<keyword evidence="5" id="KW-0411">Iron-sulfur</keyword>
<protein>
    <submittedName>
        <fullName evidence="7">Radical SAM superfamily enzyme YgiQ (UPF0313 family)</fullName>
    </submittedName>
</protein>
<evidence type="ECO:0000256" key="1">
    <source>
        <dbReference type="ARBA" id="ARBA00001966"/>
    </source>
</evidence>
<dbReference type="PANTHER" id="PTHR43409:SF4">
    <property type="entry name" value="RADICAL SAM SUPERFAMILY PROTEIN"/>
    <property type="match status" value="1"/>
</dbReference>
<keyword evidence="2" id="KW-0949">S-adenosyl-L-methionine</keyword>
<evidence type="ECO:0000313" key="7">
    <source>
        <dbReference type="EMBL" id="MBA2883079.1"/>
    </source>
</evidence>
<dbReference type="GO" id="GO:0003824">
    <property type="term" value="F:catalytic activity"/>
    <property type="evidence" value="ECO:0007669"/>
    <property type="project" value="InterPro"/>
</dbReference>
<dbReference type="Proteomes" id="UP000525298">
    <property type="component" value="Unassembled WGS sequence"/>
</dbReference>
<dbReference type="InterPro" id="IPR058240">
    <property type="entry name" value="rSAM_sf"/>
</dbReference>
<dbReference type="EMBL" id="JACDUS010000016">
    <property type="protein sequence ID" value="MBA2883079.1"/>
    <property type="molecule type" value="Genomic_DNA"/>
</dbReference>
<comment type="caution">
    <text evidence="7">The sequence shown here is derived from an EMBL/GenBank/DDBJ whole genome shotgun (WGS) entry which is preliminary data.</text>
</comment>
<dbReference type="RefSeq" id="WP_181552693.1">
    <property type="nucleotide sequence ID" value="NZ_JACDUS010000016.1"/>
</dbReference>
<sequence>MKRKSTQKQQYKGFEQGPIRPPSEAHSLLIRVTRNCPWNKCAFCPVYKGEKFSLRPVEHVKKDIDAVYEHVRVLRSMSDSAGQVSRADLDAYVSGLSDSARQAFYAALNWYAAGMESVFLQDANSMIISPEEMIEILQHLKARFPGVIRITTYARSHTVARIADDRLKAIAKAGLNRLHIGMESGSDAVLKMVQKGTTQQQHVKAGKKAVAAGIELSEYVMPGLGGRALSRSHALETADALNQINPDYIRLRTLAIPGSVPLFEDYQAGRFEKLTDVEAAEEILLFLQNLEGIASRVRSDHILNLFEDIQGTLPEDKERMTGVIEAFLAMSPHDRMLYQVGRRLGQLRSTDDLETAGVRSQLQDLCSKNGITPDNVDAFIDEMMKRFI</sequence>
<proteinExistence type="predicted"/>
<dbReference type="GO" id="GO:0051536">
    <property type="term" value="F:iron-sulfur cluster binding"/>
    <property type="evidence" value="ECO:0007669"/>
    <property type="project" value="UniProtKB-KW"/>
</dbReference>
<dbReference type="PROSITE" id="PS51918">
    <property type="entry name" value="RADICAL_SAM"/>
    <property type="match status" value="1"/>
</dbReference>
<dbReference type="SUPFAM" id="SSF102114">
    <property type="entry name" value="Radical SAM enzymes"/>
    <property type="match status" value="1"/>
</dbReference>
<dbReference type="SMART" id="SM00729">
    <property type="entry name" value="Elp3"/>
    <property type="match status" value="1"/>
</dbReference>
<keyword evidence="3" id="KW-0479">Metal-binding</keyword>
<dbReference type="InterPro" id="IPR051198">
    <property type="entry name" value="BchE-like"/>
</dbReference>
<dbReference type="AlphaFoldDB" id="A0A7W0CC85"/>
<feature type="domain" description="Radical SAM core" evidence="6">
    <location>
        <begin position="22"/>
        <end position="294"/>
    </location>
</feature>
<evidence type="ECO:0000256" key="4">
    <source>
        <dbReference type="ARBA" id="ARBA00023004"/>
    </source>
</evidence>
<dbReference type="GO" id="GO:0046872">
    <property type="term" value="F:metal ion binding"/>
    <property type="evidence" value="ECO:0007669"/>
    <property type="project" value="UniProtKB-KW"/>
</dbReference>
<evidence type="ECO:0000313" key="8">
    <source>
        <dbReference type="Proteomes" id="UP000525298"/>
    </source>
</evidence>
<evidence type="ECO:0000256" key="2">
    <source>
        <dbReference type="ARBA" id="ARBA00022691"/>
    </source>
</evidence>
<organism evidence="7 8">
    <name type="scientific">Desulfosalsimonas propionicica</name>
    <dbReference type="NCBI Taxonomy" id="332175"/>
    <lineage>
        <taxon>Bacteria</taxon>
        <taxon>Pseudomonadati</taxon>
        <taxon>Thermodesulfobacteriota</taxon>
        <taxon>Desulfobacteria</taxon>
        <taxon>Desulfobacterales</taxon>
        <taxon>Desulfosalsimonadaceae</taxon>
        <taxon>Desulfosalsimonas</taxon>
    </lineage>
</organism>
<dbReference type="Pfam" id="PF04055">
    <property type="entry name" value="Radical_SAM"/>
    <property type="match status" value="1"/>
</dbReference>
<evidence type="ECO:0000256" key="5">
    <source>
        <dbReference type="ARBA" id="ARBA00023014"/>
    </source>
</evidence>
<dbReference type="CDD" id="cd01335">
    <property type="entry name" value="Radical_SAM"/>
    <property type="match status" value="1"/>
</dbReference>
<name>A0A7W0CC85_9BACT</name>
<accession>A0A7W0CC85</accession>